<dbReference type="RefSeq" id="YP_009300824.1">
    <property type="nucleotide sequence ID" value="NC_031226.1"/>
</dbReference>
<proteinExistence type="predicted"/>
<keyword evidence="2" id="KW-1185">Reference proteome</keyword>
<protein>
    <submittedName>
        <fullName evidence="1">Uncharacterized protein</fullName>
    </submittedName>
</protein>
<dbReference type="GeneID" id="29123675"/>
<evidence type="ECO:0000313" key="2">
    <source>
        <dbReference type="Proteomes" id="UP000203465"/>
    </source>
</evidence>
<dbReference type="Proteomes" id="UP000203465">
    <property type="component" value="Segment"/>
</dbReference>
<sequence>MVDTIQHIGGFHRDAHPTVVGPVEFLRDAAQPKAPFGEHLVCVLRCFAHDVEDIADEVNRHSRVEEVGHAVDEDRARLAPPFRLVERLRMDGQPEAWPGRAWIAVVLVLRGPHRLQALSEGLRVAVVAASGHPVAAGDRIPRRFGPFDR</sequence>
<gene>
    <name evidence="1" type="primary">40</name>
    <name evidence="1" type="ORF">SEA_BAXTERFOX_40</name>
</gene>
<reference evidence="2" key="1">
    <citation type="submission" date="2016-03" db="EMBL/GenBank/DDBJ databases">
        <authorList>
            <person name="Ploux O."/>
        </authorList>
    </citation>
    <scope>NUCLEOTIDE SEQUENCE [LARGE SCALE GENOMIC DNA]</scope>
</reference>
<dbReference type="KEGG" id="vg:29123675"/>
<dbReference type="EMBL" id="KU963263">
    <property type="protein sequence ID" value="AMS03850.1"/>
    <property type="molecule type" value="Genomic_DNA"/>
</dbReference>
<organism evidence="1 2">
    <name type="scientific">Gordonia phage BaxterFox</name>
    <dbReference type="NCBI Taxonomy" id="1821549"/>
    <lineage>
        <taxon>Viruses</taxon>
        <taxon>Duplodnaviria</taxon>
        <taxon>Heunggongvirae</taxon>
        <taxon>Uroviricota</taxon>
        <taxon>Caudoviricetes</taxon>
        <taxon>Nymbaxtervirinae</taxon>
        <taxon>Baxterfoxvirus</taxon>
        <taxon>Baxterfoxvirus baxterfox</taxon>
        <taxon>Baxtervirus baxterfox</taxon>
    </lineage>
</organism>
<name>A0A142KCL7_9CAUD</name>
<accession>A0A142KCL7</accession>
<evidence type="ECO:0000313" key="1">
    <source>
        <dbReference type="EMBL" id="AMS03850.1"/>
    </source>
</evidence>